<dbReference type="InterPro" id="IPR004481">
    <property type="entry name" value="K/Na/Ca-exchanger"/>
</dbReference>
<dbReference type="PANTHER" id="PTHR10846">
    <property type="entry name" value="SODIUM/POTASSIUM/CALCIUM EXCHANGER"/>
    <property type="match status" value="1"/>
</dbReference>
<dbReference type="Pfam" id="PF01699">
    <property type="entry name" value="Na_Ca_ex"/>
    <property type="match status" value="2"/>
</dbReference>
<dbReference type="GO" id="GO:0016020">
    <property type="term" value="C:membrane"/>
    <property type="evidence" value="ECO:0007669"/>
    <property type="project" value="UniProtKB-SubCell"/>
</dbReference>
<dbReference type="PANTHER" id="PTHR10846:SF8">
    <property type="entry name" value="INNER MEMBRANE PROTEIN YRBG"/>
    <property type="match status" value="1"/>
</dbReference>
<proteinExistence type="predicted"/>
<dbReference type="AlphaFoldDB" id="A0ABD5RAT1"/>
<comment type="subcellular location">
    <subcellularLocation>
        <location evidence="1">Membrane</location>
        <topology evidence="1">Multi-pass membrane protein</topology>
    </subcellularLocation>
</comment>
<feature type="region of interest" description="Disordered" evidence="5">
    <location>
        <begin position="154"/>
        <end position="191"/>
    </location>
</feature>
<feature type="transmembrane region" description="Helical" evidence="6">
    <location>
        <begin position="309"/>
        <end position="328"/>
    </location>
</feature>
<evidence type="ECO:0000256" key="4">
    <source>
        <dbReference type="ARBA" id="ARBA00023136"/>
    </source>
</evidence>
<feature type="compositionally biased region" description="Acidic residues" evidence="5">
    <location>
        <begin position="154"/>
        <end position="172"/>
    </location>
</feature>
<evidence type="ECO:0000256" key="6">
    <source>
        <dbReference type="SAM" id="Phobius"/>
    </source>
</evidence>
<feature type="domain" description="Sodium/calcium exchanger membrane region" evidence="7">
    <location>
        <begin position="214"/>
        <end position="342"/>
    </location>
</feature>
<feature type="transmembrane region" description="Helical" evidence="6">
    <location>
        <begin position="6"/>
        <end position="22"/>
    </location>
</feature>
<feature type="transmembrane region" description="Helical" evidence="6">
    <location>
        <begin position="34"/>
        <end position="54"/>
    </location>
</feature>
<dbReference type="RefSeq" id="WP_227227808.1">
    <property type="nucleotide sequence ID" value="NZ_JAJCVJ010000001.1"/>
</dbReference>
<dbReference type="NCBIfam" id="TIGR00367">
    <property type="entry name" value="calcium/sodium antiporter"/>
    <property type="match status" value="1"/>
</dbReference>
<keyword evidence="2 6" id="KW-0812">Transmembrane</keyword>
<gene>
    <name evidence="8" type="ORF">ACFPJ5_07885</name>
</gene>
<evidence type="ECO:0000256" key="2">
    <source>
        <dbReference type="ARBA" id="ARBA00022692"/>
    </source>
</evidence>
<dbReference type="InterPro" id="IPR044880">
    <property type="entry name" value="NCX_ion-bd_dom_sf"/>
</dbReference>
<keyword evidence="9" id="KW-1185">Reference proteome</keyword>
<reference evidence="8 9" key="1">
    <citation type="journal article" date="2019" name="Int. J. Syst. Evol. Microbiol.">
        <title>The Global Catalogue of Microorganisms (GCM) 10K type strain sequencing project: providing services to taxonomists for standard genome sequencing and annotation.</title>
        <authorList>
            <consortium name="The Broad Institute Genomics Platform"/>
            <consortium name="The Broad Institute Genome Sequencing Center for Infectious Disease"/>
            <person name="Wu L."/>
            <person name="Ma J."/>
        </authorList>
    </citation>
    <scope>NUCLEOTIDE SEQUENCE [LARGE SCALE GENOMIC DNA]</scope>
    <source>
        <strain evidence="8 9">CGMCC 1.12237</strain>
    </source>
</reference>
<feature type="transmembrane region" description="Helical" evidence="6">
    <location>
        <begin position="247"/>
        <end position="270"/>
    </location>
</feature>
<feature type="transmembrane region" description="Helical" evidence="6">
    <location>
        <begin position="74"/>
        <end position="96"/>
    </location>
</feature>
<dbReference type="InterPro" id="IPR004837">
    <property type="entry name" value="NaCa_Exmemb"/>
</dbReference>
<dbReference type="Proteomes" id="UP001596201">
    <property type="component" value="Unassembled WGS sequence"/>
</dbReference>
<sequence>MVTTSVAVDIGIVVVAVLGLWLGARTMVDGSVRLARGIGLSETVIGLTLVAVGTSTPELVVSVDAALVGAGDVAIGNVVGSNVYNLAFILGVVSLVRVIPITRSLVKRDGVVLLGATFLLAGFLVDLRVSRIEGLLAVGLMIAYTAYLLRTTPEESDSVDETDESGDSDSPVEDGKTGSPVENGGTESATAGIAAVPPGAVAERVATESRLRTLALTLGGLAVVLVSGHFLVESAVSLARAGGLSEWAIGATVVAGGTSTPEFAVSLVALRRGSAGVSVGNVVGSNVFNALGVVGLAALISPAVVTGEALGSVVWLLVVTVVAVTAMWTGRRLSRPEGGLFAGSEVLRWTSNLLGLG</sequence>
<feature type="transmembrane region" description="Helical" evidence="6">
    <location>
        <begin position="108"/>
        <end position="125"/>
    </location>
</feature>
<evidence type="ECO:0000313" key="9">
    <source>
        <dbReference type="Proteomes" id="UP001596201"/>
    </source>
</evidence>
<dbReference type="Gene3D" id="1.20.1420.30">
    <property type="entry name" value="NCX, central ion-binding region"/>
    <property type="match status" value="1"/>
</dbReference>
<feature type="transmembrane region" description="Helical" evidence="6">
    <location>
        <begin position="214"/>
        <end position="232"/>
    </location>
</feature>
<keyword evidence="3 6" id="KW-1133">Transmembrane helix</keyword>
<evidence type="ECO:0000256" key="1">
    <source>
        <dbReference type="ARBA" id="ARBA00004141"/>
    </source>
</evidence>
<evidence type="ECO:0000313" key="8">
    <source>
        <dbReference type="EMBL" id="MFC5366858.1"/>
    </source>
</evidence>
<evidence type="ECO:0000256" key="5">
    <source>
        <dbReference type="SAM" id="MobiDB-lite"/>
    </source>
</evidence>
<feature type="domain" description="Sodium/calcium exchanger membrane region" evidence="7">
    <location>
        <begin position="10"/>
        <end position="149"/>
    </location>
</feature>
<protein>
    <submittedName>
        <fullName evidence="8">Calcium/sodium antiporter</fullName>
    </submittedName>
</protein>
<dbReference type="EMBL" id="JBHSKX010000001">
    <property type="protein sequence ID" value="MFC5366858.1"/>
    <property type="molecule type" value="Genomic_DNA"/>
</dbReference>
<comment type="caution">
    <text evidence="8">The sequence shown here is derived from an EMBL/GenBank/DDBJ whole genome shotgun (WGS) entry which is preliminary data.</text>
</comment>
<name>A0ABD5RAT1_9EURY</name>
<keyword evidence="4 6" id="KW-0472">Membrane</keyword>
<organism evidence="8 9">
    <name type="scientific">Salinirubrum litoreum</name>
    <dbReference type="NCBI Taxonomy" id="1126234"/>
    <lineage>
        <taxon>Archaea</taxon>
        <taxon>Methanobacteriati</taxon>
        <taxon>Methanobacteriota</taxon>
        <taxon>Stenosarchaea group</taxon>
        <taxon>Halobacteria</taxon>
        <taxon>Halobacteriales</taxon>
        <taxon>Haloferacaceae</taxon>
        <taxon>Salinirubrum</taxon>
    </lineage>
</organism>
<feature type="transmembrane region" description="Helical" evidence="6">
    <location>
        <begin position="282"/>
        <end position="303"/>
    </location>
</feature>
<evidence type="ECO:0000259" key="7">
    <source>
        <dbReference type="Pfam" id="PF01699"/>
    </source>
</evidence>
<accession>A0ABD5RAT1</accession>
<evidence type="ECO:0000256" key="3">
    <source>
        <dbReference type="ARBA" id="ARBA00022989"/>
    </source>
</evidence>
<feature type="transmembrane region" description="Helical" evidence="6">
    <location>
        <begin position="131"/>
        <end position="149"/>
    </location>
</feature>